<keyword evidence="4" id="KW-1185">Reference proteome</keyword>
<feature type="transmembrane region" description="Helical" evidence="2">
    <location>
        <begin position="78"/>
        <end position="97"/>
    </location>
</feature>
<evidence type="ECO:0000313" key="4">
    <source>
        <dbReference type="Proteomes" id="UP000271227"/>
    </source>
</evidence>
<dbReference type="Proteomes" id="UP000271227">
    <property type="component" value="Unassembled WGS sequence"/>
</dbReference>
<organism evidence="3 4">
    <name type="scientific">Eilatimonas milleporae</name>
    <dbReference type="NCBI Taxonomy" id="911205"/>
    <lineage>
        <taxon>Bacteria</taxon>
        <taxon>Pseudomonadati</taxon>
        <taxon>Pseudomonadota</taxon>
        <taxon>Alphaproteobacteria</taxon>
        <taxon>Kordiimonadales</taxon>
        <taxon>Kordiimonadaceae</taxon>
        <taxon>Eilatimonas</taxon>
    </lineage>
</organism>
<feature type="region of interest" description="Disordered" evidence="1">
    <location>
        <begin position="19"/>
        <end position="45"/>
    </location>
</feature>
<keyword evidence="2" id="KW-1133">Transmembrane helix</keyword>
<gene>
    <name evidence="3" type="ORF">BXY39_1857</name>
</gene>
<reference evidence="3 4" key="1">
    <citation type="submission" date="2018-10" db="EMBL/GenBank/DDBJ databases">
        <title>Genomic Encyclopedia of Archaeal and Bacterial Type Strains, Phase II (KMG-II): from individual species to whole genera.</title>
        <authorList>
            <person name="Goeker M."/>
        </authorList>
    </citation>
    <scope>NUCLEOTIDE SEQUENCE [LARGE SCALE GENOMIC DNA]</scope>
    <source>
        <strain evidence="3 4">DSM 25217</strain>
    </source>
</reference>
<comment type="caution">
    <text evidence="3">The sequence shown here is derived from an EMBL/GenBank/DDBJ whole genome shotgun (WGS) entry which is preliminary data.</text>
</comment>
<keyword evidence="2" id="KW-0812">Transmembrane</keyword>
<dbReference type="InParanoid" id="A0A3M0CDE4"/>
<keyword evidence="2" id="KW-0472">Membrane</keyword>
<sequence length="98" mass="9590">MPNDVRDLTGEEMQYVLGGSRVRGAQRASDIKEEENGGGGGGRSGGLGNVNVGISGVLGAGAVLTGTFMLVPGPHTPIAGGITAVLGGAALVTGWMGL</sequence>
<evidence type="ECO:0000256" key="2">
    <source>
        <dbReference type="SAM" id="Phobius"/>
    </source>
</evidence>
<name>A0A3M0CDE4_9PROT</name>
<evidence type="ECO:0000313" key="3">
    <source>
        <dbReference type="EMBL" id="RMB07768.1"/>
    </source>
</evidence>
<protein>
    <submittedName>
        <fullName evidence="3">Uncharacterized protein</fullName>
    </submittedName>
</protein>
<dbReference type="AlphaFoldDB" id="A0A3M0CDE4"/>
<evidence type="ECO:0000256" key="1">
    <source>
        <dbReference type="SAM" id="MobiDB-lite"/>
    </source>
</evidence>
<proteinExistence type="predicted"/>
<accession>A0A3M0CDE4</accession>
<dbReference type="EMBL" id="REFR01000011">
    <property type="protein sequence ID" value="RMB07768.1"/>
    <property type="molecule type" value="Genomic_DNA"/>
</dbReference>
<feature type="transmembrane region" description="Helical" evidence="2">
    <location>
        <begin position="52"/>
        <end position="71"/>
    </location>
</feature>